<keyword evidence="1" id="KW-0732">Signal</keyword>
<dbReference type="Proteomes" id="UP001215598">
    <property type="component" value="Unassembled WGS sequence"/>
</dbReference>
<evidence type="ECO:0000313" key="2">
    <source>
        <dbReference type="EMBL" id="KAJ7763454.1"/>
    </source>
</evidence>
<proteinExistence type="predicted"/>
<evidence type="ECO:0000256" key="1">
    <source>
        <dbReference type="SAM" id="SignalP"/>
    </source>
</evidence>
<evidence type="ECO:0000313" key="3">
    <source>
        <dbReference type="Proteomes" id="UP001215598"/>
    </source>
</evidence>
<feature type="signal peptide" evidence="1">
    <location>
        <begin position="1"/>
        <end position="17"/>
    </location>
</feature>
<name>A0AAD7JFC6_9AGAR</name>
<reference evidence="2" key="1">
    <citation type="submission" date="2023-03" db="EMBL/GenBank/DDBJ databases">
        <title>Massive genome expansion in bonnet fungi (Mycena s.s.) driven by repeated elements and novel gene families across ecological guilds.</title>
        <authorList>
            <consortium name="Lawrence Berkeley National Laboratory"/>
            <person name="Harder C.B."/>
            <person name="Miyauchi S."/>
            <person name="Viragh M."/>
            <person name="Kuo A."/>
            <person name="Thoen E."/>
            <person name="Andreopoulos B."/>
            <person name="Lu D."/>
            <person name="Skrede I."/>
            <person name="Drula E."/>
            <person name="Henrissat B."/>
            <person name="Morin E."/>
            <person name="Kohler A."/>
            <person name="Barry K."/>
            <person name="LaButti K."/>
            <person name="Morin E."/>
            <person name="Salamov A."/>
            <person name="Lipzen A."/>
            <person name="Mereny Z."/>
            <person name="Hegedus B."/>
            <person name="Baldrian P."/>
            <person name="Stursova M."/>
            <person name="Weitz H."/>
            <person name="Taylor A."/>
            <person name="Grigoriev I.V."/>
            <person name="Nagy L.G."/>
            <person name="Martin F."/>
            <person name="Kauserud H."/>
        </authorList>
    </citation>
    <scope>NUCLEOTIDE SEQUENCE</scope>
    <source>
        <strain evidence="2">CBHHK182m</strain>
    </source>
</reference>
<accession>A0AAD7JFC6</accession>
<sequence length="193" mass="20415">MFFSVILLSAALRLASATPMLRAQTTCSPLESTGVSLIGQGGAQASVPVHTVDSVVWVPTDAGFAPDVAPWSFVKSGSSFVIKHKDHPDGVLTGTAKDGNVLIAAPLTANAQGVFQIWNITCTICPPSGLANNCIFSDVFEETIETIPPQTFTSSNCLNNFGDPELGNFTQVISECSLVPDQSVFPITLDYHQ</sequence>
<comment type="caution">
    <text evidence="2">The sequence shown here is derived from an EMBL/GenBank/DDBJ whole genome shotgun (WGS) entry which is preliminary data.</text>
</comment>
<dbReference type="EMBL" id="JARKIB010000030">
    <property type="protein sequence ID" value="KAJ7763454.1"/>
    <property type="molecule type" value="Genomic_DNA"/>
</dbReference>
<keyword evidence="3" id="KW-1185">Reference proteome</keyword>
<protein>
    <submittedName>
        <fullName evidence="2">Uncharacterized protein</fullName>
    </submittedName>
</protein>
<dbReference type="AlphaFoldDB" id="A0AAD7JFC6"/>
<organism evidence="2 3">
    <name type="scientific">Mycena metata</name>
    <dbReference type="NCBI Taxonomy" id="1033252"/>
    <lineage>
        <taxon>Eukaryota</taxon>
        <taxon>Fungi</taxon>
        <taxon>Dikarya</taxon>
        <taxon>Basidiomycota</taxon>
        <taxon>Agaricomycotina</taxon>
        <taxon>Agaricomycetes</taxon>
        <taxon>Agaricomycetidae</taxon>
        <taxon>Agaricales</taxon>
        <taxon>Marasmiineae</taxon>
        <taxon>Mycenaceae</taxon>
        <taxon>Mycena</taxon>
    </lineage>
</organism>
<gene>
    <name evidence="2" type="ORF">B0H16DRAFT_1804622</name>
</gene>
<feature type="chain" id="PRO_5042182937" evidence="1">
    <location>
        <begin position="18"/>
        <end position="193"/>
    </location>
</feature>